<dbReference type="AlphaFoldDB" id="A0A933SEA9"/>
<keyword evidence="1" id="KW-1133">Transmembrane helix</keyword>
<keyword evidence="1" id="KW-0472">Membrane</keyword>
<evidence type="ECO:0000256" key="1">
    <source>
        <dbReference type="SAM" id="Phobius"/>
    </source>
</evidence>
<feature type="transmembrane region" description="Helical" evidence="1">
    <location>
        <begin position="221"/>
        <end position="241"/>
    </location>
</feature>
<organism evidence="2 3">
    <name type="scientific">Eiseniibacteriota bacterium</name>
    <dbReference type="NCBI Taxonomy" id="2212470"/>
    <lineage>
        <taxon>Bacteria</taxon>
        <taxon>Candidatus Eiseniibacteriota</taxon>
    </lineage>
</organism>
<protein>
    <recommendedName>
        <fullName evidence="4">PH domain-containing protein</fullName>
    </recommendedName>
</protein>
<keyword evidence="1" id="KW-0812">Transmembrane</keyword>
<evidence type="ECO:0000313" key="2">
    <source>
        <dbReference type="EMBL" id="MBI5168414.1"/>
    </source>
</evidence>
<evidence type="ECO:0008006" key="4">
    <source>
        <dbReference type="Google" id="ProtNLM"/>
    </source>
</evidence>
<comment type="caution">
    <text evidence="2">The sequence shown here is derived from an EMBL/GenBank/DDBJ whole genome shotgun (WGS) entry which is preliminary data.</text>
</comment>
<sequence length="369" mass="40202">MVQRENVGGAWQVRLPIQGTGRLVAAALLSVWLCAWAAGEVFVLGTLAAGFRDLVAPGWHLDWLPAMKQTANVAPRFAMLFMGLWVTLWTIGGALGMRELARMLFGEDIVRWNTDGLDVTHRAGPFTSRKHIAYDDVRDLLVGPRGALVAETVNGRITLAVAGTPQDRRELQVALTEAWNLSGGLSRQRDKEAEAAPMGWKVEKDANGAVMLVSDSRQRRAVAVALVAIATMPAIAAITLMRDPVQVSWLAVAGFLALTLSALLGAGWVATSRVELRPREQGLTWRATGLGREWVQDYHPASLHVERTADADGDERFRLLVESRGLTRELGAAVQSPASALHLGRWLARHMSAEIQGLEVELHAQRQAS</sequence>
<name>A0A933SEA9_UNCEI</name>
<dbReference type="Proteomes" id="UP000696931">
    <property type="component" value="Unassembled WGS sequence"/>
</dbReference>
<reference evidence="2" key="1">
    <citation type="submission" date="2020-07" db="EMBL/GenBank/DDBJ databases">
        <title>Huge and variable diversity of episymbiotic CPR bacteria and DPANN archaea in groundwater ecosystems.</title>
        <authorList>
            <person name="He C.Y."/>
            <person name="Keren R."/>
            <person name="Whittaker M."/>
            <person name="Farag I.F."/>
            <person name="Doudna J."/>
            <person name="Cate J.H.D."/>
            <person name="Banfield J.F."/>
        </authorList>
    </citation>
    <scope>NUCLEOTIDE SEQUENCE</scope>
    <source>
        <strain evidence="2">NC_groundwater_1813_Pr3_B-0.1um_71_17</strain>
    </source>
</reference>
<proteinExistence type="predicted"/>
<dbReference type="EMBL" id="JACRIW010000021">
    <property type="protein sequence ID" value="MBI5168414.1"/>
    <property type="molecule type" value="Genomic_DNA"/>
</dbReference>
<evidence type="ECO:0000313" key="3">
    <source>
        <dbReference type="Proteomes" id="UP000696931"/>
    </source>
</evidence>
<accession>A0A933SEA9</accession>
<feature type="transmembrane region" description="Helical" evidence="1">
    <location>
        <begin position="247"/>
        <end position="270"/>
    </location>
</feature>
<feature type="transmembrane region" description="Helical" evidence="1">
    <location>
        <begin position="23"/>
        <end position="51"/>
    </location>
</feature>
<feature type="transmembrane region" description="Helical" evidence="1">
    <location>
        <begin position="77"/>
        <end position="97"/>
    </location>
</feature>
<gene>
    <name evidence="2" type="ORF">HZA61_02900</name>
</gene>